<dbReference type="InterPro" id="IPR006439">
    <property type="entry name" value="HAD-SF_hydro_IA"/>
</dbReference>
<sequence>MTIKSIVFDLYGTLIDIETDESKEEIYRAIAHYLTYHGVYLHRWEVRERYYRIMKQQKEVRGEEYPEIDVEAIWNEFLMQEGIRSELIRGQLAKVIAHIYRAISRHRLQLYPDVKRVLNELQAKYCLALISDAQSCYALPEIRAVGLEGYFGPVVISSHYGFRKPDPRLFQRALDKLKLKPAEVIWVGNDMFRDIHGAKQVGIKSIFIDSNQGVKSFENVMPDYRVQQFEDVLKGVAALT</sequence>
<dbReference type="Gene3D" id="1.20.120.710">
    <property type="entry name" value="Haloacid dehalogenase hydrolase-like domain"/>
    <property type="match status" value="1"/>
</dbReference>
<accession>A0A1I4Z5Y8</accession>
<dbReference type="EMBL" id="FOVJ01000001">
    <property type="protein sequence ID" value="SFN45685.1"/>
    <property type="molecule type" value="Genomic_DNA"/>
</dbReference>
<evidence type="ECO:0000313" key="5">
    <source>
        <dbReference type="EMBL" id="SFN45685.1"/>
    </source>
</evidence>
<dbReference type="NCBIfam" id="TIGR01509">
    <property type="entry name" value="HAD-SF-IA-v3"/>
    <property type="match status" value="1"/>
</dbReference>
<dbReference type="Pfam" id="PF00702">
    <property type="entry name" value="Hydrolase"/>
    <property type="match status" value="1"/>
</dbReference>
<dbReference type="OrthoDB" id="367448at2"/>
<dbReference type="InterPro" id="IPR051400">
    <property type="entry name" value="HAD-like_hydrolase"/>
</dbReference>
<keyword evidence="4" id="KW-0460">Magnesium</keyword>
<evidence type="ECO:0000256" key="3">
    <source>
        <dbReference type="ARBA" id="ARBA00022801"/>
    </source>
</evidence>
<dbReference type="PANTHER" id="PTHR46470">
    <property type="entry name" value="N-ACYLNEURAMINATE-9-PHOSPHATASE"/>
    <property type="match status" value="1"/>
</dbReference>
<keyword evidence="2" id="KW-0479">Metal-binding</keyword>
<dbReference type="InterPro" id="IPR023214">
    <property type="entry name" value="HAD_sf"/>
</dbReference>
<dbReference type="GO" id="GO:0044281">
    <property type="term" value="P:small molecule metabolic process"/>
    <property type="evidence" value="ECO:0007669"/>
    <property type="project" value="UniProtKB-ARBA"/>
</dbReference>
<evidence type="ECO:0000313" key="6">
    <source>
        <dbReference type="Proteomes" id="UP000183107"/>
    </source>
</evidence>
<keyword evidence="3 5" id="KW-0378">Hydrolase</keyword>
<evidence type="ECO:0000256" key="2">
    <source>
        <dbReference type="ARBA" id="ARBA00022723"/>
    </source>
</evidence>
<dbReference type="GO" id="GO:0016791">
    <property type="term" value="F:phosphatase activity"/>
    <property type="evidence" value="ECO:0007669"/>
    <property type="project" value="TreeGrafter"/>
</dbReference>
<reference evidence="6" key="1">
    <citation type="submission" date="2016-10" db="EMBL/GenBank/DDBJ databases">
        <authorList>
            <person name="Varghese N."/>
        </authorList>
    </citation>
    <scope>NUCLEOTIDE SEQUENCE [LARGE SCALE GENOMIC DNA]</scope>
    <source>
        <strain evidence="6">Nsp8</strain>
    </source>
</reference>
<proteinExistence type="predicted"/>
<protein>
    <submittedName>
        <fullName evidence="5">Putative hydrolase of the HAD superfamily</fullName>
    </submittedName>
</protein>
<dbReference type="RefSeq" id="WP_074795232.1">
    <property type="nucleotide sequence ID" value="NZ_FOVJ01000001.1"/>
</dbReference>
<dbReference type="PRINTS" id="PR00413">
    <property type="entry name" value="HADHALOGNASE"/>
</dbReference>
<dbReference type="Proteomes" id="UP000183107">
    <property type="component" value="Unassembled WGS sequence"/>
</dbReference>
<name>A0A1I4Z5Y8_9PROT</name>
<evidence type="ECO:0000256" key="4">
    <source>
        <dbReference type="ARBA" id="ARBA00022842"/>
    </source>
</evidence>
<dbReference type="SUPFAM" id="SSF56784">
    <property type="entry name" value="HAD-like"/>
    <property type="match status" value="1"/>
</dbReference>
<gene>
    <name evidence="5" type="ORF">SAMN05216386_1048</name>
</gene>
<dbReference type="GO" id="GO:0046872">
    <property type="term" value="F:metal ion binding"/>
    <property type="evidence" value="ECO:0007669"/>
    <property type="project" value="UniProtKB-KW"/>
</dbReference>
<dbReference type="PANTHER" id="PTHR46470:SF2">
    <property type="entry name" value="GLYCERALDEHYDE 3-PHOSPHATE PHOSPHATASE"/>
    <property type="match status" value="1"/>
</dbReference>
<organism evidence="5 6">
    <name type="scientific">Nitrosospira briensis</name>
    <dbReference type="NCBI Taxonomy" id="35799"/>
    <lineage>
        <taxon>Bacteria</taxon>
        <taxon>Pseudomonadati</taxon>
        <taxon>Pseudomonadota</taxon>
        <taxon>Betaproteobacteria</taxon>
        <taxon>Nitrosomonadales</taxon>
        <taxon>Nitrosomonadaceae</taxon>
        <taxon>Nitrosospira</taxon>
    </lineage>
</organism>
<dbReference type="STRING" id="1266925.GCA_000619905_02837"/>
<dbReference type="NCBIfam" id="TIGR01549">
    <property type="entry name" value="HAD-SF-IA-v1"/>
    <property type="match status" value="1"/>
</dbReference>
<dbReference type="SFLD" id="SFLDG01129">
    <property type="entry name" value="C1.5:_HAD__Beta-PGM__Phosphata"/>
    <property type="match status" value="1"/>
</dbReference>
<evidence type="ECO:0000256" key="1">
    <source>
        <dbReference type="ARBA" id="ARBA00001946"/>
    </source>
</evidence>
<dbReference type="Gene3D" id="3.40.50.1000">
    <property type="entry name" value="HAD superfamily/HAD-like"/>
    <property type="match status" value="1"/>
</dbReference>
<comment type="cofactor">
    <cofactor evidence="1">
        <name>Mg(2+)</name>
        <dbReference type="ChEBI" id="CHEBI:18420"/>
    </cofactor>
</comment>
<keyword evidence="6" id="KW-1185">Reference proteome</keyword>
<dbReference type="SFLD" id="SFLDS00003">
    <property type="entry name" value="Haloacid_Dehalogenase"/>
    <property type="match status" value="1"/>
</dbReference>
<dbReference type="InterPro" id="IPR036412">
    <property type="entry name" value="HAD-like_sf"/>
</dbReference>
<dbReference type="AlphaFoldDB" id="A0A1I4Z5Y8"/>